<keyword evidence="2" id="KW-1185">Reference proteome</keyword>
<reference evidence="1 2" key="1">
    <citation type="submission" date="2018-06" db="EMBL/GenBank/DDBJ databases">
        <title>Comparative genomics reveals the genomic features of Rhizophagus irregularis, R. cerebriforme, R. diaphanum and Gigaspora rosea, and their symbiotic lifestyle signature.</title>
        <authorList>
            <person name="Morin E."/>
            <person name="San Clemente H."/>
            <person name="Chen E.C.H."/>
            <person name="De La Providencia I."/>
            <person name="Hainaut M."/>
            <person name="Kuo A."/>
            <person name="Kohler A."/>
            <person name="Murat C."/>
            <person name="Tang N."/>
            <person name="Roy S."/>
            <person name="Loubradou J."/>
            <person name="Henrissat B."/>
            <person name="Grigoriev I.V."/>
            <person name="Corradi N."/>
            <person name="Roux C."/>
            <person name="Martin F.M."/>
        </authorList>
    </citation>
    <scope>NUCLEOTIDE SEQUENCE [LARGE SCALE GENOMIC DNA]</scope>
    <source>
        <strain evidence="1 2">DAOM 227022</strain>
    </source>
</reference>
<dbReference type="OrthoDB" id="3068380at2759"/>
<organism evidence="1 2">
    <name type="scientific">Glomus cerebriforme</name>
    <dbReference type="NCBI Taxonomy" id="658196"/>
    <lineage>
        <taxon>Eukaryota</taxon>
        <taxon>Fungi</taxon>
        <taxon>Fungi incertae sedis</taxon>
        <taxon>Mucoromycota</taxon>
        <taxon>Glomeromycotina</taxon>
        <taxon>Glomeromycetes</taxon>
        <taxon>Glomerales</taxon>
        <taxon>Glomeraceae</taxon>
        <taxon>Glomus</taxon>
    </lineage>
</organism>
<protein>
    <submittedName>
        <fullName evidence="1">Uncharacterized protein</fullName>
    </submittedName>
</protein>
<comment type="caution">
    <text evidence="1">The sequence shown here is derived from an EMBL/GenBank/DDBJ whole genome shotgun (WGS) entry which is preliminary data.</text>
</comment>
<name>A0A397SZA6_9GLOM</name>
<gene>
    <name evidence="1" type="ORF">C1645_822751</name>
</gene>
<sequence>MPAEIIWDGNFFGNTGKVYNTWTDADKSAGEKQKSMDITDTTIMKFMKKAKVASTSTTISNLISTEKSKEYKSTDITILKEALITFFRLRSSILLFIIYDNKQKKDGLIKAMNNNWDITLNTSDLVALDKYVENEDKSTLLERKFMFWSKSDNEPKLQKDKSGVVNSQILVKQPSNYCGILDGHVIIIIGF</sequence>
<evidence type="ECO:0000313" key="1">
    <source>
        <dbReference type="EMBL" id="RIA90912.1"/>
    </source>
</evidence>
<proteinExistence type="predicted"/>
<accession>A0A397SZA6</accession>
<dbReference type="AlphaFoldDB" id="A0A397SZA6"/>
<dbReference type="Proteomes" id="UP000265703">
    <property type="component" value="Unassembled WGS sequence"/>
</dbReference>
<evidence type="ECO:0000313" key="2">
    <source>
        <dbReference type="Proteomes" id="UP000265703"/>
    </source>
</evidence>
<dbReference type="EMBL" id="QKYT01000167">
    <property type="protein sequence ID" value="RIA90912.1"/>
    <property type="molecule type" value="Genomic_DNA"/>
</dbReference>